<dbReference type="AlphaFoldDB" id="A0A9D1GM98"/>
<dbReference type="Proteomes" id="UP000886881">
    <property type="component" value="Unassembled WGS sequence"/>
</dbReference>
<feature type="region of interest" description="Disordered" evidence="1">
    <location>
        <begin position="280"/>
        <end position="299"/>
    </location>
</feature>
<comment type="caution">
    <text evidence="2">The sequence shown here is derived from an EMBL/GenBank/DDBJ whole genome shotgun (WGS) entry which is preliminary data.</text>
</comment>
<reference evidence="2" key="2">
    <citation type="journal article" date="2021" name="PeerJ">
        <title>Extensive microbial diversity within the chicken gut microbiome revealed by metagenomics and culture.</title>
        <authorList>
            <person name="Gilroy R."/>
            <person name="Ravi A."/>
            <person name="Getino M."/>
            <person name="Pursley I."/>
            <person name="Horton D.L."/>
            <person name="Alikhan N.F."/>
            <person name="Baker D."/>
            <person name="Gharbi K."/>
            <person name="Hall N."/>
            <person name="Watson M."/>
            <person name="Adriaenssens E.M."/>
            <person name="Foster-Nyarko E."/>
            <person name="Jarju S."/>
            <person name="Secka A."/>
            <person name="Antonio M."/>
            <person name="Oren A."/>
            <person name="Chaudhuri R.R."/>
            <person name="La Ragione R."/>
            <person name="Hildebrand F."/>
            <person name="Pallen M.J."/>
        </authorList>
    </citation>
    <scope>NUCLEOTIDE SEQUENCE</scope>
    <source>
        <strain evidence="2">ChiHecec2B26-709</strain>
    </source>
</reference>
<evidence type="ECO:0000256" key="1">
    <source>
        <dbReference type="SAM" id="MobiDB-lite"/>
    </source>
</evidence>
<dbReference type="EMBL" id="DVLC01000055">
    <property type="protein sequence ID" value="HIT46770.1"/>
    <property type="molecule type" value="Genomic_DNA"/>
</dbReference>
<proteinExistence type="predicted"/>
<accession>A0A9D1GM98</accession>
<evidence type="ECO:0000313" key="2">
    <source>
        <dbReference type="EMBL" id="HIT46770.1"/>
    </source>
</evidence>
<reference evidence="2" key="1">
    <citation type="submission" date="2020-10" db="EMBL/GenBank/DDBJ databases">
        <authorList>
            <person name="Gilroy R."/>
        </authorList>
    </citation>
    <scope>NUCLEOTIDE SEQUENCE</scope>
    <source>
        <strain evidence="2">ChiHecec2B26-709</strain>
    </source>
</reference>
<evidence type="ECO:0000313" key="3">
    <source>
        <dbReference type="Proteomes" id="UP000886881"/>
    </source>
</evidence>
<name>A0A9D1GM98_9BACT</name>
<sequence>MKDQGHGSHWETVLGQESVAGALHEIVLNSGVLGAKDVLTLLGPTSELLDSISESPVHYMTILTNDNGANELVSAYPFADEGALLKGLITDIEIWNNNEEAVVTMKFGEGREISFFATDYHINKEKYRPGRYCDVRLAAFAYKCKVEDTGRLSFRLEGDAASNFRAKIGEDEHDESPISFDASEMTALLSMSEDCKDDYQFLSPVQYVEAFETMGVRMLIIGISVDVGLDEGDRIPLPLFVRESMFDGEDNPKPEAGESVGGALWMQGHLDRWYEGLKQSGSGCDDDSAQDTEPSPDCSLPTRMSEILNESWRIFRDTISVENGCDRDSCCRFLADIIRRQASGETGFFVRTDVFPDSARRKKVDIECGFEAAGKPLCSCAILLRSVKDNNAFTGKMFRIYKDLHFLESLLERQGEGACGYSECRFYMLTPVEAFRKTPAYKTKSEDFPEFGLNLPVTAKYVRYHDARGSGERQELFFRKEYPVSWYTRTGEQSDLHFLEIDLDKVVDCIVGVYRVHDDGGLIYNHGIITEREYEDLIGGNSDDGLEAAFRLSETPFEKAELQPWTIEKGKILYASDIRVGKSASAVICDVLNDFLAINAEEMGGKTLRVRIEDGKLIKYFSKSDTYRAVGKERRGIVGKSQVAYYETDTEGFY</sequence>
<gene>
    <name evidence="2" type="ORF">IAC35_02810</name>
</gene>
<protein>
    <submittedName>
        <fullName evidence="2">Uncharacterized protein</fullName>
    </submittedName>
</protein>
<organism evidence="2 3">
    <name type="scientific">Candidatus Cryptobacteroides merdipullorum</name>
    <dbReference type="NCBI Taxonomy" id="2840771"/>
    <lineage>
        <taxon>Bacteria</taxon>
        <taxon>Pseudomonadati</taxon>
        <taxon>Bacteroidota</taxon>
        <taxon>Bacteroidia</taxon>
        <taxon>Bacteroidales</taxon>
        <taxon>Candidatus Cryptobacteroides</taxon>
    </lineage>
</organism>